<dbReference type="Proteomes" id="UP000432350">
    <property type="component" value="Unassembled WGS sequence"/>
</dbReference>
<dbReference type="AlphaFoldDB" id="A0A654DH89"/>
<proteinExistence type="predicted"/>
<gene>
    <name evidence="1" type="ORF">SPHINGO8BC_60467</name>
</gene>
<sequence>MPLLLLLPHPHSPRIANINKLIFFICFEFKYEIIRKVNSAKKTMVLFSSHLSKNISLS</sequence>
<organism evidence="1 2">
    <name type="scientific">Sphingobacterium multivorum</name>
    <dbReference type="NCBI Taxonomy" id="28454"/>
    <lineage>
        <taxon>Bacteria</taxon>
        <taxon>Pseudomonadati</taxon>
        <taxon>Bacteroidota</taxon>
        <taxon>Sphingobacteriia</taxon>
        <taxon>Sphingobacteriales</taxon>
        <taxon>Sphingobacteriaceae</taxon>
        <taxon>Sphingobacterium</taxon>
    </lineage>
</organism>
<protein>
    <submittedName>
        <fullName evidence="1">Uncharacterized protein</fullName>
    </submittedName>
</protein>
<name>A0A654DH89_SPHMU</name>
<accession>A0A654DH89</accession>
<reference evidence="1 2" key="1">
    <citation type="submission" date="2019-10" db="EMBL/GenBank/DDBJ databases">
        <authorList>
            <person name="Karimi E."/>
        </authorList>
    </citation>
    <scope>NUCLEOTIDE SEQUENCE [LARGE SCALE GENOMIC DNA]</scope>
    <source>
        <strain evidence="1 2">Sphingobacterium sp. 8BC</strain>
    </source>
</reference>
<dbReference type="EMBL" id="CABWMV010000025">
    <property type="protein sequence ID" value="VXD05331.1"/>
    <property type="molecule type" value="Genomic_DNA"/>
</dbReference>
<evidence type="ECO:0000313" key="1">
    <source>
        <dbReference type="EMBL" id="VXD05331.1"/>
    </source>
</evidence>
<evidence type="ECO:0000313" key="2">
    <source>
        <dbReference type="Proteomes" id="UP000432350"/>
    </source>
</evidence>